<keyword evidence="1" id="KW-0472">Membrane</keyword>
<feature type="transmembrane region" description="Helical" evidence="1">
    <location>
        <begin position="28"/>
        <end position="49"/>
    </location>
</feature>
<reference evidence="2" key="1">
    <citation type="submission" date="2020-10" db="EMBL/GenBank/DDBJ databases">
        <authorList>
            <person name="Castelo-Branco R."/>
            <person name="Eusebio N."/>
            <person name="Adriana R."/>
            <person name="Vieira A."/>
            <person name="Brugerolle De Fraissinette N."/>
            <person name="Rezende De Castro R."/>
            <person name="Schneider M.P."/>
            <person name="Vasconcelos V."/>
            <person name="Leao P.N."/>
        </authorList>
    </citation>
    <scope>NUCLEOTIDE SEQUENCE</scope>
    <source>
        <strain evidence="2">LEGE 11480</strain>
    </source>
</reference>
<evidence type="ECO:0000313" key="3">
    <source>
        <dbReference type="Proteomes" id="UP000625316"/>
    </source>
</evidence>
<dbReference type="AlphaFoldDB" id="A0A928VQB9"/>
<evidence type="ECO:0000256" key="1">
    <source>
        <dbReference type="SAM" id="Phobius"/>
    </source>
</evidence>
<keyword evidence="1" id="KW-1133">Transmembrane helix</keyword>
<protein>
    <submittedName>
        <fullName evidence="2">Uncharacterized protein</fullName>
    </submittedName>
</protein>
<evidence type="ECO:0000313" key="2">
    <source>
        <dbReference type="EMBL" id="MBE9031797.1"/>
    </source>
</evidence>
<dbReference type="PROSITE" id="PS51257">
    <property type="entry name" value="PROKAR_LIPOPROTEIN"/>
    <property type="match status" value="1"/>
</dbReference>
<comment type="caution">
    <text evidence="2">The sequence shown here is derived from an EMBL/GenBank/DDBJ whole genome shotgun (WGS) entry which is preliminary data.</text>
</comment>
<dbReference type="RefSeq" id="WP_264326625.1">
    <property type="nucleotide sequence ID" value="NZ_JADEXQ010000076.1"/>
</dbReference>
<proteinExistence type="predicted"/>
<keyword evidence="1" id="KW-0812">Transmembrane</keyword>
<sequence>MFKQLFQLVLLLAHLPAAFKTITRLMYFGSVLSSCVVMFFAVFACVLIINR</sequence>
<dbReference type="Proteomes" id="UP000625316">
    <property type="component" value="Unassembled WGS sequence"/>
</dbReference>
<organism evidence="2 3">
    <name type="scientific">Romeriopsis navalis LEGE 11480</name>
    <dbReference type="NCBI Taxonomy" id="2777977"/>
    <lineage>
        <taxon>Bacteria</taxon>
        <taxon>Bacillati</taxon>
        <taxon>Cyanobacteriota</taxon>
        <taxon>Cyanophyceae</taxon>
        <taxon>Leptolyngbyales</taxon>
        <taxon>Leptolyngbyaceae</taxon>
        <taxon>Romeriopsis</taxon>
        <taxon>Romeriopsis navalis</taxon>
    </lineage>
</organism>
<name>A0A928VQB9_9CYAN</name>
<gene>
    <name evidence="2" type="ORF">IQ266_18850</name>
</gene>
<keyword evidence="3" id="KW-1185">Reference proteome</keyword>
<accession>A0A928VQB9</accession>
<dbReference type="EMBL" id="JADEXQ010000076">
    <property type="protein sequence ID" value="MBE9031797.1"/>
    <property type="molecule type" value="Genomic_DNA"/>
</dbReference>